<dbReference type="EMBL" id="JAGFBF010000001">
    <property type="protein sequence ID" value="MBO2988403.1"/>
    <property type="molecule type" value="Genomic_DNA"/>
</dbReference>
<evidence type="ECO:0000256" key="1">
    <source>
        <dbReference type="ARBA" id="ARBA00004202"/>
    </source>
</evidence>
<dbReference type="InterPro" id="IPR043149">
    <property type="entry name" value="TagF_N"/>
</dbReference>
<dbReference type="GO" id="GO:0005886">
    <property type="term" value="C:plasma membrane"/>
    <property type="evidence" value="ECO:0007669"/>
    <property type="project" value="UniProtKB-SubCell"/>
</dbReference>
<dbReference type="Gene3D" id="3.40.50.11820">
    <property type="match status" value="1"/>
</dbReference>
<evidence type="ECO:0000256" key="6">
    <source>
        <dbReference type="ARBA" id="ARBA00023136"/>
    </source>
</evidence>
<dbReference type="AlphaFoldDB" id="A0A939QDX2"/>
<feature type="region of interest" description="Disordered" evidence="7">
    <location>
        <begin position="92"/>
        <end position="111"/>
    </location>
</feature>
<accession>A0A939QDX2</accession>
<evidence type="ECO:0000256" key="7">
    <source>
        <dbReference type="SAM" id="MobiDB-lite"/>
    </source>
</evidence>
<gene>
    <name evidence="8" type="ORF">J4H85_00120</name>
</gene>
<evidence type="ECO:0000313" key="8">
    <source>
        <dbReference type="EMBL" id="MBO2988403.1"/>
    </source>
</evidence>
<name>A0A939QDX2_9MICO</name>
<keyword evidence="9" id="KW-1185">Reference proteome</keyword>
<reference evidence="8" key="1">
    <citation type="submission" date="2021-03" db="EMBL/GenBank/DDBJ databases">
        <title>Leucobacter chromiisoli sp. nov., isolated from chromium-containing soil of chemical plant.</title>
        <authorList>
            <person name="Xu Z."/>
        </authorList>
    </citation>
    <scope>NUCLEOTIDE SEQUENCE</scope>
    <source>
        <strain evidence="8">K 70/01</strain>
    </source>
</reference>
<keyword evidence="4" id="KW-0808">Transferase</keyword>
<dbReference type="RefSeq" id="WP_208235753.1">
    <property type="nucleotide sequence ID" value="NZ_BAAAQU010000001.1"/>
</dbReference>
<sequence length="537" mass="60461">MTLRHRALWARLIGDRLWVLLYAYDHRQRSESPATVSVAVGDSAPGQTIDVLAASRQPKSPLALLRCIHLLRLPLPDGNDGEANHRVRFTVQTGEGRKRRGVRYPRRDSERQPRLNYAPVSPRFRGGSAEHLRRTAKDLLVFVRRPMVPIERTVRFRLRESWLVSAVLSLATGAARRAGRRSVTVFYEKFAAHADEGAFELFTEFQQRAPHSFFVIDASSPDAARVLRHPHAIRKFSWRYYWAIYRADTYVGTEIPTHLNLLRSNNGWLRRRVYTTPYVFLQHGIIYLKNLSHSPFGHGREGESAFIVASSAKEKDVIVRDLGLAPDQVLVTGLGQFGLLQPGTIGPATANVITVMPTWRAEDETVNDFSGTTYVLVMRETVDAIRTVAPSAQIRLVPHPKVAEQLATTELAPDLWAGSVADALTDTKLLITDYSSVAYNAFYRGSAVLFYQPDLAAYEQRTGPLIPSPDEYVGFRSFDSVGLRDRLSTGLSADGDIDLAVFRTAEHERQYALINEFDDGRNLERIQTELRRVLLGE</sequence>
<dbReference type="GO" id="GO:0019350">
    <property type="term" value="P:teichoic acid biosynthetic process"/>
    <property type="evidence" value="ECO:0007669"/>
    <property type="project" value="UniProtKB-KW"/>
</dbReference>
<dbReference type="GO" id="GO:0047355">
    <property type="term" value="F:CDP-glycerol glycerophosphotransferase activity"/>
    <property type="evidence" value="ECO:0007669"/>
    <property type="project" value="InterPro"/>
</dbReference>
<dbReference type="InterPro" id="IPR007554">
    <property type="entry name" value="Glycerophosphate_synth"/>
</dbReference>
<proteinExistence type="inferred from homology"/>
<organism evidence="8 9">
    <name type="scientific">Leucobacter tardus</name>
    <dbReference type="NCBI Taxonomy" id="501483"/>
    <lineage>
        <taxon>Bacteria</taxon>
        <taxon>Bacillati</taxon>
        <taxon>Actinomycetota</taxon>
        <taxon>Actinomycetes</taxon>
        <taxon>Micrococcales</taxon>
        <taxon>Microbacteriaceae</taxon>
        <taxon>Leucobacter</taxon>
    </lineage>
</organism>
<keyword evidence="5" id="KW-0777">Teichoic acid biosynthesis</keyword>
<evidence type="ECO:0000256" key="3">
    <source>
        <dbReference type="ARBA" id="ARBA00022475"/>
    </source>
</evidence>
<evidence type="ECO:0000256" key="5">
    <source>
        <dbReference type="ARBA" id="ARBA00022944"/>
    </source>
</evidence>
<dbReference type="Pfam" id="PF04464">
    <property type="entry name" value="Glyphos_transf"/>
    <property type="match status" value="1"/>
</dbReference>
<evidence type="ECO:0000313" key="9">
    <source>
        <dbReference type="Proteomes" id="UP000668403"/>
    </source>
</evidence>
<dbReference type="Proteomes" id="UP000668403">
    <property type="component" value="Unassembled WGS sequence"/>
</dbReference>
<keyword evidence="3" id="KW-1003">Cell membrane</keyword>
<evidence type="ECO:0000256" key="2">
    <source>
        <dbReference type="ARBA" id="ARBA00010488"/>
    </source>
</evidence>
<protein>
    <submittedName>
        <fullName evidence="8">CDP-glycerol glycerophosphotransferase family protein</fullName>
    </submittedName>
</protein>
<comment type="caution">
    <text evidence="8">The sequence shown here is derived from an EMBL/GenBank/DDBJ whole genome shotgun (WGS) entry which is preliminary data.</text>
</comment>
<evidence type="ECO:0000256" key="4">
    <source>
        <dbReference type="ARBA" id="ARBA00022679"/>
    </source>
</evidence>
<comment type="subcellular location">
    <subcellularLocation>
        <location evidence="1">Cell membrane</location>
        <topology evidence="1">Peripheral membrane protein</topology>
    </subcellularLocation>
</comment>
<dbReference type="Gene3D" id="3.40.50.12580">
    <property type="match status" value="1"/>
</dbReference>
<dbReference type="InterPro" id="IPR043148">
    <property type="entry name" value="TagF_C"/>
</dbReference>
<comment type="similarity">
    <text evidence="2">Belongs to the CDP-glycerol glycerophosphotransferase family.</text>
</comment>
<keyword evidence="6" id="KW-0472">Membrane</keyword>